<protein>
    <submittedName>
        <fullName evidence="2">Uncharacterized protein</fullName>
    </submittedName>
</protein>
<dbReference type="AlphaFoldDB" id="A0A3P6QM24"/>
<evidence type="ECO:0000256" key="1">
    <source>
        <dbReference type="SAM" id="MobiDB-lite"/>
    </source>
</evidence>
<accession>A0A3P6QM24</accession>
<sequence length="58" mass="6689">MAVRTRSSSRHRREVRKLPGLRCRCYQCRWQRGAQHCTGKHVWSGSRPTGPLSGRSPL</sequence>
<dbReference type="Proteomes" id="UP000281553">
    <property type="component" value="Unassembled WGS sequence"/>
</dbReference>
<proteinExistence type="predicted"/>
<reference evidence="2 3" key="1">
    <citation type="submission" date="2018-11" db="EMBL/GenBank/DDBJ databases">
        <authorList>
            <consortium name="Pathogen Informatics"/>
        </authorList>
    </citation>
    <scope>NUCLEOTIDE SEQUENCE [LARGE SCALE GENOMIC DNA]</scope>
</reference>
<dbReference type="EMBL" id="UYRU01007894">
    <property type="protein sequence ID" value="VDK41535.1"/>
    <property type="molecule type" value="Genomic_DNA"/>
</dbReference>
<organism evidence="2 3">
    <name type="scientific">Dibothriocephalus latus</name>
    <name type="common">Fish tapeworm</name>
    <name type="synonym">Diphyllobothrium latum</name>
    <dbReference type="NCBI Taxonomy" id="60516"/>
    <lineage>
        <taxon>Eukaryota</taxon>
        <taxon>Metazoa</taxon>
        <taxon>Spiralia</taxon>
        <taxon>Lophotrochozoa</taxon>
        <taxon>Platyhelminthes</taxon>
        <taxon>Cestoda</taxon>
        <taxon>Eucestoda</taxon>
        <taxon>Diphyllobothriidea</taxon>
        <taxon>Diphyllobothriidae</taxon>
        <taxon>Dibothriocephalus</taxon>
    </lineage>
</organism>
<name>A0A3P6QM24_DIBLA</name>
<feature type="region of interest" description="Disordered" evidence="1">
    <location>
        <begin position="38"/>
        <end position="58"/>
    </location>
</feature>
<keyword evidence="3" id="KW-1185">Reference proteome</keyword>
<evidence type="ECO:0000313" key="2">
    <source>
        <dbReference type="EMBL" id="VDK41535.1"/>
    </source>
</evidence>
<evidence type="ECO:0000313" key="3">
    <source>
        <dbReference type="Proteomes" id="UP000281553"/>
    </source>
</evidence>
<gene>
    <name evidence="2" type="ORF">DILT_LOCUS1256</name>
</gene>